<gene>
    <name evidence="1" type="ORF">F5X68DRAFT_198618</name>
</gene>
<name>A0A9P9AFS8_9PEZI</name>
<accession>A0A9P9AFS8</accession>
<organism evidence="1 2">
    <name type="scientific">Plectosphaerella plurivora</name>
    <dbReference type="NCBI Taxonomy" id="936078"/>
    <lineage>
        <taxon>Eukaryota</taxon>
        <taxon>Fungi</taxon>
        <taxon>Dikarya</taxon>
        <taxon>Ascomycota</taxon>
        <taxon>Pezizomycotina</taxon>
        <taxon>Sordariomycetes</taxon>
        <taxon>Hypocreomycetidae</taxon>
        <taxon>Glomerellales</taxon>
        <taxon>Plectosphaerellaceae</taxon>
        <taxon>Plectosphaerella</taxon>
    </lineage>
</organism>
<dbReference type="Proteomes" id="UP000770015">
    <property type="component" value="Unassembled WGS sequence"/>
</dbReference>
<proteinExistence type="predicted"/>
<sequence length="171" mass="18445">MTTSSSTFASSPLRGSQWAILGSPRGFGTWVLTLPMFLVLPPTRSLHSPTRRASTPVITRCPTAWSLGSTLPPRLSNGVRMTGSTLASSESVSRTRFSSRTFGAPPTPTRLQTMGSWAWVWLSRVVKQPSPASAPPSRFRFLPMPSPSPSLCLVPLRQTSSALQSSVDVMT</sequence>
<reference evidence="1" key="1">
    <citation type="journal article" date="2021" name="Nat. Commun.">
        <title>Genetic determinants of endophytism in the Arabidopsis root mycobiome.</title>
        <authorList>
            <person name="Mesny F."/>
            <person name="Miyauchi S."/>
            <person name="Thiergart T."/>
            <person name="Pickel B."/>
            <person name="Atanasova L."/>
            <person name="Karlsson M."/>
            <person name="Huettel B."/>
            <person name="Barry K.W."/>
            <person name="Haridas S."/>
            <person name="Chen C."/>
            <person name="Bauer D."/>
            <person name="Andreopoulos W."/>
            <person name="Pangilinan J."/>
            <person name="LaButti K."/>
            <person name="Riley R."/>
            <person name="Lipzen A."/>
            <person name="Clum A."/>
            <person name="Drula E."/>
            <person name="Henrissat B."/>
            <person name="Kohler A."/>
            <person name="Grigoriev I.V."/>
            <person name="Martin F.M."/>
            <person name="Hacquard S."/>
        </authorList>
    </citation>
    <scope>NUCLEOTIDE SEQUENCE</scope>
    <source>
        <strain evidence="1">MPI-SDFR-AT-0117</strain>
    </source>
</reference>
<evidence type="ECO:0000313" key="2">
    <source>
        <dbReference type="Proteomes" id="UP000770015"/>
    </source>
</evidence>
<evidence type="ECO:0000313" key="1">
    <source>
        <dbReference type="EMBL" id="KAH6695582.1"/>
    </source>
</evidence>
<dbReference type="EMBL" id="JAGSXJ010000002">
    <property type="protein sequence ID" value="KAH6695582.1"/>
    <property type="molecule type" value="Genomic_DNA"/>
</dbReference>
<protein>
    <submittedName>
        <fullName evidence="1">Uncharacterized protein</fullName>
    </submittedName>
</protein>
<keyword evidence="2" id="KW-1185">Reference proteome</keyword>
<comment type="caution">
    <text evidence="1">The sequence shown here is derived from an EMBL/GenBank/DDBJ whole genome shotgun (WGS) entry which is preliminary data.</text>
</comment>
<dbReference type="AlphaFoldDB" id="A0A9P9AFS8"/>